<dbReference type="WBParaSite" id="Gr19_v10_g14649.t2">
    <property type="protein sequence ID" value="Gr19_v10_g14649.t2"/>
    <property type="gene ID" value="Gr19_v10_g14649"/>
</dbReference>
<reference evidence="4" key="1">
    <citation type="submission" date="2022-11" db="UniProtKB">
        <authorList>
            <consortium name="WormBaseParasite"/>
        </authorList>
    </citation>
    <scope>IDENTIFICATION</scope>
</reference>
<feature type="coiled-coil region" evidence="1">
    <location>
        <begin position="171"/>
        <end position="198"/>
    </location>
</feature>
<evidence type="ECO:0000313" key="3">
    <source>
        <dbReference type="Proteomes" id="UP000887572"/>
    </source>
</evidence>
<keyword evidence="1" id="KW-0175">Coiled coil</keyword>
<dbReference type="Proteomes" id="UP000887572">
    <property type="component" value="Unplaced"/>
</dbReference>
<feature type="compositionally biased region" description="Polar residues" evidence="2">
    <location>
        <begin position="1"/>
        <end position="22"/>
    </location>
</feature>
<evidence type="ECO:0000256" key="1">
    <source>
        <dbReference type="SAM" id="Coils"/>
    </source>
</evidence>
<evidence type="ECO:0000313" key="4">
    <source>
        <dbReference type="WBParaSite" id="Gr19_v10_g14649.t2"/>
    </source>
</evidence>
<keyword evidence="3" id="KW-1185">Reference proteome</keyword>
<protein>
    <submittedName>
        <fullName evidence="4">Uncharacterized protein</fullName>
    </submittedName>
</protein>
<proteinExistence type="predicted"/>
<dbReference type="AlphaFoldDB" id="A0A914H775"/>
<sequence length="220" mass="25387">MRPQTMANESDSSEQLADNSSSVEDEPLNGIVPPISNPKKQRVVTFNLVPSTESPPAQWDRLFIRQEMPKIKWLCPDNSQNAMCQNARFANRTLRKYLEYQNAAITISNAPTNDKYKKENHEKSIDKDNLLKRLALKPSFLKLSPALNNLLSAFKRGVNELESKKVKSDKIRKLVKKLKKYRRALESIKNRVVAKQALWPLPTTLLAFLPNKESHHFHWR</sequence>
<organism evidence="3 4">
    <name type="scientific">Globodera rostochiensis</name>
    <name type="common">Golden nematode worm</name>
    <name type="synonym">Heterodera rostochiensis</name>
    <dbReference type="NCBI Taxonomy" id="31243"/>
    <lineage>
        <taxon>Eukaryota</taxon>
        <taxon>Metazoa</taxon>
        <taxon>Ecdysozoa</taxon>
        <taxon>Nematoda</taxon>
        <taxon>Chromadorea</taxon>
        <taxon>Rhabditida</taxon>
        <taxon>Tylenchina</taxon>
        <taxon>Tylenchomorpha</taxon>
        <taxon>Tylenchoidea</taxon>
        <taxon>Heteroderidae</taxon>
        <taxon>Heteroderinae</taxon>
        <taxon>Globodera</taxon>
    </lineage>
</organism>
<feature type="region of interest" description="Disordered" evidence="2">
    <location>
        <begin position="1"/>
        <end position="37"/>
    </location>
</feature>
<name>A0A914H775_GLORO</name>
<evidence type="ECO:0000256" key="2">
    <source>
        <dbReference type="SAM" id="MobiDB-lite"/>
    </source>
</evidence>
<accession>A0A914H775</accession>